<name>A0A1T4QU62_9FIRM</name>
<dbReference type="RefSeq" id="WP_078665841.1">
    <property type="nucleotide sequence ID" value="NZ_FUXM01000022.1"/>
</dbReference>
<organism evidence="2 3">
    <name type="scientific">Carboxydocella sporoproducens DSM 16521</name>
    <dbReference type="NCBI Taxonomy" id="1121270"/>
    <lineage>
        <taxon>Bacteria</taxon>
        <taxon>Bacillati</taxon>
        <taxon>Bacillota</taxon>
        <taxon>Clostridia</taxon>
        <taxon>Eubacteriales</taxon>
        <taxon>Clostridiales Family XVI. Incertae Sedis</taxon>
        <taxon>Carboxydocella</taxon>
    </lineage>
</organism>
<dbReference type="Proteomes" id="UP000189933">
    <property type="component" value="Unassembled WGS sequence"/>
</dbReference>
<protein>
    <recommendedName>
        <fullName evidence="4">t-SNARE coiled-coil homology domain-containing protein</fullName>
    </recommendedName>
</protein>
<accession>A0A1T4QU62</accession>
<proteinExistence type="predicted"/>
<evidence type="ECO:0000313" key="3">
    <source>
        <dbReference type="Proteomes" id="UP000189933"/>
    </source>
</evidence>
<dbReference type="Gene3D" id="3.90.20.10">
    <property type="match status" value="1"/>
</dbReference>
<reference evidence="3" key="1">
    <citation type="submission" date="2017-02" db="EMBL/GenBank/DDBJ databases">
        <authorList>
            <person name="Varghese N."/>
            <person name="Submissions S."/>
        </authorList>
    </citation>
    <scope>NUCLEOTIDE SEQUENCE [LARGE SCALE GENOMIC DNA]</scope>
    <source>
        <strain evidence="3">DSM 16521</strain>
    </source>
</reference>
<keyword evidence="3" id="KW-1185">Reference proteome</keyword>
<evidence type="ECO:0008006" key="4">
    <source>
        <dbReference type="Google" id="ProtNLM"/>
    </source>
</evidence>
<feature type="coiled-coil region" evidence="1">
    <location>
        <begin position="22"/>
        <end position="77"/>
    </location>
</feature>
<dbReference type="SUPFAM" id="SSF57997">
    <property type="entry name" value="Tropomyosin"/>
    <property type="match status" value="1"/>
</dbReference>
<sequence>MVITEEPKSEQAMMVSRINELEAMLAKRLERLETRFDLVEERLDDVEDRLYYLDERIMDLEDRGMDLQEQLDTVEENIINKMTEVQQSIIQMDENFRALLCICARQGLKLEKLENKLRHKDLSGLAQPDRKPGSVV</sequence>
<gene>
    <name evidence="2" type="ORF">SAMN02745885_01801</name>
</gene>
<evidence type="ECO:0000256" key="1">
    <source>
        <dbReference type="SAM" id="Coils"/>
    </source>
</evidence>
<dbReference type="AlphaFoldDB" id="A0A1T4QU62"/>
<evidence type="ECO:0000313" key="2">
    <source>
        <dbReference type="EMBL" id="SKA07302.1"/>
    </source>
</evidence>
<keyword evidence="1" id="KW-0175">Coiled coil</keyword>
<dbReference type="EMBL" id="FUXM01000022">
    <property type="protein sequence ID" value="SKA07302.1"/>
    <property type="molecule type" value="Genomic_DNA"/>
</dbReference>